<feature type="compositionally biased region" description="Polar residues" evidence="1">
    <location>
        <begin position="403"/>
        <end position="415"/>
    </location>
</feature>
<feature type="compositionally biased region" description="Polar residues" evidence="1">
    <location>
        <begin position="439"/>
        <end position="459"/>
    </location>
</feature>
<accession>A0A0B1P3V0</accession>
<evidence type="ECO:0000313" key="3">
    <source>
        <dbReference type="Proteomes" id="UP000030854"/>
    </source>
</evidence>
<feature type="region of interest" description="Disordered" evidence="1">
    <location>
        <begin position="739"/>
        <end position="767"/>
    </location>
</feature>
<evidence type="ECO:0000256" key="1">
    <source>
        <dbReference type="SAM" id="MobiDB-lite"/>
    </source>
</evidence>
<reference evidence="2 3" key="1">
    <citation type="journal article" date="2014" name="BMC Genomics">
        <title>Adaptive genomic structural variation in the grape powdery mildew pathogen, Erysiphe necator.</title>
        <authorList>
            <person name="Jones L."/>
            <person name="Riaz S."/>
            <person name="Morales-Cruz A."/>
            <person name="Amrine K.C."/>
            <person name="McGuire B."/>
            <person name="Gubler W.D."/>
            <person name="Walker M.A."/>
            <person name="Cantu D."/>
        </authorList>
    </citation>
    <scope>NUCLEOTIDE SEQUENCE [LARGE SCALE GENOMIC DNA]</scope>
    <source>
        <strain evidence="3">c</strain>
    </source>
</reference>
<dbReference type="GO" id="GO:0016787">
    <property type="term" value="F:hydrolase activity"/>
    <property type="evidence" value="ECO:0007669"/>
    <property type="project" value="UniProtKB-KW"/>
</dbReference>
<keyword evidence="3" id="KW-1185">Reference proteome</keyword>
<dbReference type="STRING" id="52586.A0A0B1P3V0"/>
<keyword evidence="2" id="KW-0378">Hydrolase</keyword>
<dbReference type="AlphaFoldDB" id="A0A0B1P3V0"/>
<evidence type="ECO:0000313" key="2">
    <source>
        <dbReference type="EMBL" id="KHJ32963.1"/>
    </source>
</evidence>
<feature type="compositionally biased region" description="Low complexity" evidence="1">
    <location>
        <begin position="467"/>
        <end position="481"/>
    </location>
</feature>
<dbReference type="Proteomes" id="UP000030854">
    <property type="component" value="Unassembled WGS sequence"/>
</dbReference>
<feature type="compositionally biased region" description="Low complexity" evidence="1">
    <location>
        <begin position="417"/>
        <end position="426"/>
    </location>
</feature>
<comment type="caution">
    <text evidence="2">The sequence shown here is derived from an EMBL/GenBank/DDBJ whole genome shotgun (WGS) entry which is preliminary data.</text>
</comment>
<feature type="region of interest" description="Disordered" evidence="1">
    <location>
        <begin position="1"/>
        <end position="24"/>
    </location>
</feature>
<dbReference type="EMBL" id="JNVN01001700">
    <property type="protein sequence ID" value="KHJ32963.1"/>
    <property type="molecule type" value="Genomic_DNA"/>
</dbReference>
<proteinExistence type="predicted"/>
<protein>
    <submittedName>
        <fullName evidence="2">Putative glycosyl hydrolase family 43 protein</fullName>
    </submittedName>
</protein>
<name>A0A0B1P3V0_UNCNE</name>
<dbReference type="HOGENOM" id="CLU_339542_0_0_1"/>
<gene>
    <name evidence="2" type="ORF">EV44_g6464</name>
</gene>
<sequence length="837" mass="93861">MNRFRKKKEARDAPDGSSRLSIDSDTSVIPTTRKAFRLGKKTLEPEPKSKIDLATALPSSDNFRTSLLMNGLSARFSMLREQDDPNSKLGKASDDSVMFSKRMSRFNDFGLQAQSLSDIAEDSSVHSSLRAPHEIERVVSNASLPCYNINKNSQSNRSIMNRSRPGEGNNLFGGRLKINVGNRVLYDDDVRLSAYQRQRRAEKDRSRPQIGLQGSHITTHAVESSNYNNFNVRVISTHSENCEITPNSATSLEKRGDQKIKPSSDINGSPEGRTCKIRKLYEAGLDNRLHEQQFSAMSKIDTLTRRAAVTGTPSPGPSPLNMSSNLNIWKNPQANAPSYTSLHSSISTKAPTYYNSHKDEFLSPPLTPYDNDEEYVDSCCSNVSYRSPDSETKNFHQSHDKSLNSSGYGQNQDDQNSLKSKNSSSKPLIDVNINHYRNRSNSNHGSKNSDINSVNSGYHNSDRRNCNLSDPSQSSLSLKDSSQNSIATCSFQESPHNSKNPHIDSVDVKLHLLELSDNQSADNINADQFQSHKIICNPSLDFKETELFNKSSRSSNSEKVLGSFGTERGSSNEIIGMVRQHIRYQSNTSSIYESPPSTNRPNLLSQSSSTFLHNDYLAQSNPWKGDYDDEKIVIPIEEPFLRYKNSNEIAKSSKSHVDDEKIVVSSEETNVKTKSDVKNTSNSSSVRYHIGHYFNADVKPSETNPKSKYYDESVDFHDENLYLSSAKYDNGSSYDINETSSVFSDGKEPTFSHSRHDSTDTQREQQDLKTQLASRRLYVQEKMKSFVESDNNLLYPISVHEMPKDGPLKNGVFGMLRTKSSWASVKPPKRLLVSRPC</sequence>
<feature type="region of interest" description="Disordered" evidence="1">
    <location>
        <begin position="386"/>
        <end position="481"/>
    </location>
</feature>
<feature type="compositionally biased region" description="Basic and acidic residues" evidence="1">
    <location>
        <begin position="745"/>
        <end position="767"/>
    </location>
</feature>
<feature type="compositionally biased region" description="Basic and acidic residues" evidence="1">
    <location>
        <begin position="388"/>
        <end position="402"/>
    </location>
</feature>
<organism evidence="2 3">
    <name type="scientific">Uncinula necator</name>
    <name type="common">Grape powdery mildew</name>
    <dbReference type="NCBI Taxonomy" id="52586"/>
    <lineage>
        <taxon>Eukaryota</taxon>
        <taxon>Fungi</taxon>
        <taxon>Dikarya</taxon>
        <taxon>Ascomycota</taxon>
        <taxon>Pezizomycotina</taxon>
        <taxon>Leotiomycetes</taxon>
        <taxon>Erysiphales</taxon>
        <taxon>Erysiphaceae</taxon>
        <taxon>Erysiphe</taxon>
    </lineage>
</organism>